<evidence type="ECO:0000313" key="2">
    <source>
        <dbReference type="EMBL" id="CFE67886.1"/>
    </source>
</evidence>
<evidence type="ECO:0000313" key="8">
    <source>
        <dbReference type="EMBL" id="COW72747.1"/>
    </source>
</evidence>
<organism evidence="8 11">
    <name type="scientific">Mycobacterium tuberculosis</name>
    <dbReference type="NCBI Taxonomy" id="1773"/>
    <lineage>
        <taxon>Bacteria</taxon>
        <taxon>Bacillati</taxon>
        <taxon>Actinomycetota</taxon>
        <taxon>Actinomycetes</taxon>
        <taxon>Mycobacteriales</taxon>
        <taxon>Mycobacteriaceae</taxon>
        <taxon>Mycobacterium</taxon>
        <taxon>Mycobacterium tuberculosis complex</taxon>
    </lineage>
</organism>
<dbReference type="EMBL" id="CNFU01000742">
    <property type="protein sequence ID" value="CKS42918.1"/>
    <property type="molecule type" value="Genomic_DNA"/>
</dbReference>
<name>A0A0U0TKS8_MYCTX</name>
<dbReference type="Proteomes" id="UP000049023">
    <property type="component" value="Unassembled WGS sequence"/>
</dbReference>
<evidence type="ECO:0000313" key="10">
    <source>
        <dbReference type="EMBL" id="COZ35446.1"/>
    </source>
</evidence>
<evidence type="ECO:0000313" key="13">
    <source>
        <dbReference type="Proteomes" id="UP000039217"/>
    </source>
</evidence>
<dbReference type="EMBL" id="CQQC01000486">
    <property type="protein sequence ID" value="CNV10877.1"/>
    <property type="molecule type" value="Genomic_DNA"/>
</dbReference>
<dbReference type="Proteomes" id="UP000038802">
    <property type="component" value="Unassembled WGS sequence"/>
</dbReference>
<evidence type="ECO:0000313" key="17">
    <source>
        <dbReference type="Proteomes" id="UP000046947"/>
    </source>
</evidence>
<evidence type="ECO:0000313" key="15">
    <source>
        <dbReference type="Proteomes" id="UP000045842"/>
    </source>
</evidence>
<dbReference type="Proteomes" id="UP000039217">
    <property type="component" value="Unassembled WGS sequence"/>
</dbReference>
<evidence type="ECO:0000313" key="5">
    <source>
        <dbReference type="EMBL" id="CNV10877.1"/>
    </source>
</evidence>
<dbReference type="Proteomes" id="UP000046947">
    <property type="component" value="Unassembled WGS sequence"/>
</dbReference>
<dbReference type="EMBL" id="CSAD01000926">
    <property type="protein sequence ID" value="COW63652.1"/>
    <property type="molecule type" value="Genomic_DNA"/>
</dbReference>
<gene>
    <name evidence="3" type="ORF">ERS007657_02373</name>
    <name evidence="5" type="ORF">ERS007661_01659</name>
    <name evidence="7" type="ORF">ERS007679_04110</name>
    <name evidence="1" type="ORF">ERS007681_00781</name>
    <name evidence="2" type="ORF">ERS007688_03431</name>
    <name evidence="8" type="ORF">ERS007703_04117</name>
    <name evidence="9" type="ORF">ERS007720_04852</name>
    <name evidence="10" type="ORF">ERS007739_03658</name>
    <name evidence="6" type="ORF">ERS007741_01435</name>
    <name evidence="4" type="ORF">ERS027661_03064</name>
</gene>
<sequence>MMFRYACSTSSLDHSPDIFVAMTNSFALRIRPLHPCCAEPTSAFLTYCWVIVDPPCRSPPNRLFLTARAKPVNENPGFE</sequence>
<evidence type="ECO:0000313" key="19">
    <source>
        <dbReference type="Proteomes" id="UP000048600"/>
    </source>
</evidence>
<dbReference type="Proteomes" id="UP000048289">
    <property type="component" value="Unassembled WGS sequence"/>
</dbReference>
<evidence type="ECO:0000313" key="1">
    <source>
        <dbReference type="EMBL" id="CFE37581.1"/>
    </source>
</evidence>
<dbReference type="EMBL" id="CSBK01001969">
    <property type="protein sequence ID" value="COZ35446.1"/>
    <property type="molecule type" value="Genomic_DNA"/>
</dbReference>
<evidence type="ECO:0000313" key="3">
    <source>
        <dbReference type="EMBL" id="CFR85338.1"/>
    </source>
</evidence>
<reference evidence="10" key="2">
    <citation type="submission" date="2015-03" db="EMBL/GenBank/DDBJ databases">
        <authorList>
            <consortium name="Pathogen Informatics"/>
            <person name="Murphy D."/>
        </authorList>
    </citation>
    <scope>NUCLEOTIDE SEQUENCE</scope>
    <source>
        <strain evidence="10">N09902308</strain>
    </source>
</reference>
<dbReference type="Proteomes" id="UP000046680">
    <property type="component" value="Unassembled WGS sequence"/>
</dbReference>
<dbReference type="EMBL" id="CHKL01000123">
    <property type="protein sequence ID" value="COW08572.1"/>
    <property type="molecule type" value="Genomic_DNA"/>
</dbReference>
<protein>
    <submittedName>
        <fullName evidence="8">Uncharacterized protein</fullName>
    </submittedName>
</protein>
<reference evidence="8" key="3">
    <citation type="submission" date="2015-03" db="EMBL/GenBank/DDBJ databases">
        <authorList>
            <person name="Murphy D."/>
        </authorList>
    </citation>
    <scope>NUCLEOTIDE SEQUENCE [LARGE SCALE GENOMIC DNA]</scope>
    <source>
        <strain evidence="8">K00500041</strain>
    </source>
</reference>
<accession>A0A0U0TKS8</accession>
<evidence type="ECO:0000313" key="18">
    <source>
        <dbReference type="Proteomes" id="UP000048289"/>
    </source>
</evidence>
<dbReference type="Proteomes" id="UP000044938">
    <property type="component" value="Unassembled WGS sequence"/>
</dbReference>
<evidence type="ECO:0000313" key="14">
    <source>
        <dbReference type="Proteomes" id="UP000044938"/>
    </source>
</evidence>
<dbReference type="Proteomes" id="UP000045842">
    <property type="component" value="Unassembled WGS sequence"/>
</dbReference>
<evidence type="ECO:0000313" key="7">
    <source>
        <dbReference type="EMBL" id="COW63652.1"/>
    </source>
</evidence>
<evidence type="ECO:0000313" key="9">
    <source>
        <dbReference type="EMBL" id="COX74658.1"/>
    </source>
</evidence>
<dbReference type="Proteomes" id="UP000039021">
    <property type="component" value="Unassembled WGS sequence"/>
</dbReference>
<evidence type="ECO:0000313" key="6">
    <source>
        <dbReference type="EMBL" id="COW08572.1"/>
    </source>
</evidence>
<evidence type="ECO:0000313" key="12">
    <source>
        <dbReference type="Proteomes" id="UP000039021"/>
    </source>
</evidence>
<evidence type="ECO:0000313" key="16">
    <source>
        <dbReference type="Proteomes" id="UP000046680"/>
    </source>
</evidence>
<dbReference type="EMBL" id="CFOH01000741">
    <property type="protein sequence ID" value="CFE67886.1"/>
    <property type="molecule type" value="Genomic_DNA"/>
</dbReference>
<dbReference type="EMBL" id="CFOE01000061">
    <property type="protein sequence ID" value="CFE37581.1"/>
    <property type="molecule type" value="Genomic_DNA"/>
</dbReference>
<dbReference type="EMBL" id="CSAE01000664">
    <property type="protein sequence ID" value="COW72747.1"/>
    <property type="molecule type" value="Genomic_DNA"/>
</dbReference>
<reference evidence="11 12" key="1">
    <citation type="submission" date="2015-03" db="EMBL/GenBank/DDBJ databases">
        <authorList>
            <consortium name="Pathogen Informatics"/>
        </authorList>
    </citation>
    <scope>NUCLEOTIDE SEQUENCE [LARGE SCALE GENOMIC DNA]</scope>
    <source>
        <strain evidence="4 20">Bir 187</strain>
        <strain evidence="3 16">C09601061</strain>
        <strain evidence="5 13">D00501624</strain>
        <strain evidence="7 15">G09801536</strain>
        <strain evidence="1 18">G09901357</strain>
        <strain evidence="2 17">H09601792</strain>
        <strain evidence="11">K00500041</strain>
        <strain evidence="9 14">M09401471</strain>
        <strain evidence="12">N09902308</strain>
        <strain evidence="6 19">P00601463</strain>
    </source>
</reference>
<dbReference type="Proteomes" id="UP000048600">
    <property type="component" value="Unassembled WGS sequence"/>
</dbReference>
<dbReference type="AlphaFoldDB" id="A0A0U0TKS8"/>
<evidence type="ECO:0000313" key="20">
    <source>
        <dbReference type="Proteomes" id="UP000049023"/>
    </source>
</evidence>
<evidence type="ECO:0000313" key="11">
    <source>
        <dbReference type="Proteomes" id="UP000038802"/>
    </source>
</evidence>
<proteinExistence type="predicted"/>
<dbReference type="EMBL" id="CGCX01000902">
    <property type="protein sequence ID" value="CFR85338.1"/>
    <property type="molecule type" value="Genomic_DNA"/>
</dbReference>
<evidence type="ECO:0000313" key="4">
    <source>
        <dbReference type="EMBL" id="CKS42918.1"/>
    </source>
</evidence>
<dbReference type="EMBL" id="CSAJ01001214">
    <property type="protein sequence ID" value="COX74658.1"/>
    <property type="molecule type" value="Genomic_DNA"/>
</dbReference>